<dbReference type="RefSeq" id="WP_147134552.1">
    <property type="nucleotide sequence ID" value="NZ_BAABIJ010000001.1"/>
</dbReference>
<proteinExistence type="predicted"/>
<comment type="caution">
    <text evidence="1">The sequence shown here is derived from an EMBL/GenBank/DDBJ whole genome shotgun (WGS) entry which is preliminary data.</text>
</comment>
<dbReference type="EMBL" id="VLLL01000005">
    <property type="protein sequence ID" value="TWJ15600.1"/>
    <property type="molecule type" value="Genomic_DNA"/>
</dbReference>
<evidence type="ECO:0000313" key="2">
    <source>
        <dbReference type="Proteomes" id="UP000321617"/>
    </source>
</evidence>
<keyword evidence="2" id="KW-1185">Reference proteome</keyword>
<protein>
    <submittedName>
        <fullName evidence="1">Uncharacterized protein</fullName>
    </submittedName>
</protein>
<dbReference type="AlphaFoldDB" id="A0A562VCK0"/>
<accession>A0A562VCK0</accession>
<organism evidence="1 2">
    <name type="scientific">Stackebrandtia albiflava</name>
    <dbReference type="NCBI Taxonomy" id="406432"/>
    <lineage>
        <taxon>Bacteria</taxon>
        <taxon>Bacillati</taxon>
        <taxon>Actinomycetota</taxon>
        <taxon>Actinomycetes</taxon>
        <taxon>Glycomycetales</taxon>
        <taxon>Glycomycetaceae</taxon>
        <taxon>Stackebrandtia</taxon>
    </lineage>
</organism>
<evidence type="ECO:0000313" key="1">
    <source>
        <dbReference type="EMBL" id="TWJ15600.1"/>
    </source>
</evidence>
<sequence>MDYQINFDSRTSAAALAEVLATRYRVEPSRIYIGGSAGLGDYGGPAPTVLLSPAPAPDPRFGCLLRAGPALSRHIGGLSGVGLAEELCRELGTHALVAGGATGWTLVTSDGRTCEAVIDDDLFAEEGFVLVAVLSPMPRLPEVPVRSSHWRTGRFAR</sequence>
<reference evidence="1 2" key="1">
    <citation type="journal article" date="2013" name="Stand. Genomic Sci.">
        <title>Genomic Encyclopedia of Type Strains, Phase I: The one thousand microbial genomes (KMG-I) project.</title>
        <authorList>
            <person name="Kyrpides N.C."/>
            <person name="Woyke T."/>
            <person name="Eisen J.A."/>
            <person name="Garrity G."/>
            <person name="Lilburn T.G."/>
            <person name="Beck B.J."/>
            <person name="Whitman W.B."/>
            <person name="Hugenholtz P."/>
            <person name="Klenk H.P."/>
        </authorList>
    </citation>
    <scope>NUCLEOTIDE SEQUENCE [LARGE SCALE GENOMIC DNA]</scope>
    <source>
        <strain evidence="1 2">DSM 45044</strain>
    </source>
</reference>
<dbReference type="Proteomes" id="UP000321617">
    <property type="component" value="Unassembled WGS sequence"/>
</dbReference>
<dbReference type="OrthoDB" id="5185386at2"/>
<name>A0A562VCK0_9ACTN</name>
<gene>
    <name evidence="1" type="ORF">LX16_1311</name>
</gene>